<dbReference type="EMBL" id="JAPNKE010000002">
    <property type="protein sequence ID" value="MCY1013738.1"/>
    <property type="molecule type" value="Genomic_DNA"/>
</dbReference>
<organism evidence="2 3">
    <name type="scientific">Nannocystis pusilla</name>
    <dbReference type="NCBI Taxonomy" id="889268"/>
    <lineage>
        <taxon>Bacteria</taxon>
        <taxon>Pseudomonadati</taxon>
        <taxon>Myxococcota</taxon>
        <taxon>Polyangia</taxon>
        <taxon>Nannocystales</taxon>
        <taxon>Nannocystaceae</taxon>
        <taxon>Nannocystis</taxon>
    </lineage>
</organism>
<gene>
    <name evidence="2" type="ORF">OV079_51095</name>
</gene>
<protein>
    <submittedName>
        <fullName evidence="2">Uncharacterized protein</fullName>
    </submittedName>
</protein>
<dbReference type="AlphaFoldDB" id="A0A9X3J536"/>
<keyword evidence="3" id="KW-1185">Reference proteome</keyword>
<dbReference type="Gene3D" id="3.50.50.60">
    <property type="entry name" value="FAD/NAD(P)-binding domain"/>
    <property type="match status" value="1"/>
</dbReference>
<dbReference type="Proteomes" id="UP001150924">
    <property type="component" value="Unassembled WGS sequence"/>
</dbReference>
<accession>A0A9X3J536</accession>
<evidence type="ECO:0000313" key="3">
    <source>
        <dbReference type="Proteomes" id="UP001150924"/>
    </source>
</evidence>
<dbReference type="RefSeq" id="WP_267777849.1">
    <property type="nucleotide sequence ID" value="NZ_JAPNKE010000002.1"/>
</dbReference>
<feature type="region of interest" description="Disordered" evidence="1">
    <location>
        <begin position="145"/>
        <end position="226"/>
    </location>
</feature>
<name>A0A9X3J536_9BACT</name>
<evidence type="ECO:0000256" key="1">
    <source>
        <dbReference type="SAM" id="MobiDB-lite"/>
    </source>
</evidence>
<dbReference type="InterPro" id="IPR036188">
    <property type="entry name" value="FAD/NAD-bd_sf"/>
</dbReference>
<sequence>MRRHPVLDGLISEDTLLEFRSYRDVQHLTDTFVSERRYGMVGDAASIIDAYYSQGISLAMVTSWHIANIVERDVREHRLDRAYIDRVNDATVQDWQIMRNMVREKYSPAIADSRFFALSHLDFVVLFASGPVRADLVRWLIDTEGDTSRETPSPGDPDRLEQCLYSRRPRPGAGCPPSACRRSSGPFKPPSPSGRGSGSSTGSADPPSRPSSASRSPCRPSGACRC</sequence>
<comment type="caution">
    <text evidence="2">The sequence shown here is derived from an EMBL/GenBank/DDBJ whole genome shotgun (WGS) entry which is preliminary data.</text>
</comment>
<dbReference type="SUPFAM" id="SSF51905">
    <property type="entry name" value="FAD/NAD(P)-binding domain"/>
    <property type="match status" value="1"/>
</dbReference>
<feature type="compositionally biased region" description="Low complexity" evidence="1">
    <location>
        <begin position="198"/>
        <end position="226"/>
    </location>
</feature>
<evidence type="ECO:0000313" key="2">
    <source>
        <dbReference type="EMBL" id="MCY1013738.1"/>
    </source>
</evidence>
<reference evidence="2" key="1">
    <citation type="submission" date="2022-11" db="EMBL/GenBank/DDBJ databases">
        <title>Minimal conservation of predation-associated metabolite biosynthetic gene clusters underscores biosynthetic potential of Myxococcota including descriptions for ten novel species: Archangium lansinium sp. nov., Myxococcus landrumus sp. nov., Nannocystis bai.</title>
        <authorList>
            <person name="Ahearne A."/>
            <person name="Stevens C."/>
            <person name="Phillips K."/>
        </authorList>
    </citation>
    <scope>NUCLEOTIDE SEQUENCE</scope>
    <source>
        <strain evidence="2">Na p29</strain>
    </source>
</reference>
<proteinExistence type="predicted"/>